<organism evidence="2 3">
    <name type="scientific">Kribbella italica</name>
    <dbReference type="NCBI Taxonomy" id="1540520"/>
    <lineage>
        <taxon>Bacteria</taxon>
        <taxon>Bacillati</taxon>
        <taxon>Actinomycetota</taxon>
        <taxon>Actinomycetes</taxon>
        <taxon>Propionibacteriales</taxon>
        <taxon>Kribbellaceae</taxon>
        <taxon>Kribbella</taxon>
    </lineage>
</organism>
<evidence type="ECO:0008006" key="4">
    <source>
        <dbReference type="Google" id="ProtNLM"/>
    </source>
</evidence>
<evidence type="ECO:0000256" key="1">
    <source>
        <dbReference type="SAM" id="MobiDB-lite"/>
    </source>
</evidence>
<gene>
    <name evidence="2" type="ORF">HDA39_008217</name>
</gene>
<feature type="region of interest" description="Disordered" evidence="1">
    <location>
        <begin position="101"/>
        <end position="124"/>
    </location>
</feature>
<reference evidence="2 3" key="1">
    <citation type="submission" date="2020-08" db="EMBL/GenBank/DDBJ databases">
        <title>Sequencing the genomes of 1000 actinobacteria strains.</title>
        <authorList>
            <person name="Klenk H.-P."/>
        </authorList>
    </citation>
    <scope>NUCLEOTIDE SEQUENCE [LARGE SCALE GENOMIC DNA]</scope>
    <source>
        <strain evidence="2 3">DSM 28967</strain>
    </source>
</reference>
<dbReference type="EMBL" id="JACHMY010000001">
    <property type="protein sequence ID" value="MBB5841483.1"/>
    <property type="molecule type" value="Genomic_DNA"/>
</dbReference>
<dbReference type="RefSeq" id="WP_184804870.1">
    <property type="nucleotide sequence ID" value="NZ_JACHMY010000001.1"/>
</dbReference>
<dbReference type="Gene3D" id="2.30.29.80">
    <property type="match status" value="1"/>
</dbReference>
<name>A0A7W9JHA2_9ACTN</name>
<dbReference type="AlphaFoldDB" id="A0A7W9JHA2"/>
<evidence type="ECO:0000313" key="3">
    <source>
        <dbReference type="Proteomes" id="UP000549971"/>
    </source>
</evidence>
<dbReference type="Proteomes" id="UP000549971">
    <property type="component" value="Unassembled WGS sequence"/>
</dbReference>
<evidence type="ECO:0000313" key="2">
    <source>
        <dbReference type="EMBL" id="MBB5841483.1"/>
    </source>
</evidence>
<comment type="caution">
    <text evidence="2">The sequence shown here is derived from an EMBL/GenBank/DDBJ whole genome shotgun (WGS) entry which is preliminary data.</text>
</comment>
<proteinExistence type="predicted"/>
<keyword evidence="3" id="KW-1185">Reference proteome</keyword>
<protein>
    <recommendedName>
        <fullName evidence="4">DUF1508 domain-containing protein</fullName>
    </recommendedName>
</protein>
<accession>A0A7W9JHA2</accession>
<sequence length="124" mass="14112">MRMQFLNDPRGGASRWRLLSGNNRPLAMGRMGTRSPRDELAAVRRLVRDAEPTLRRDRDGSWRWELVADDGPEVRCPGAFARRIDARRSFRRFSEAVEQATVTAGPPLSREPGPLTARMGEPRR</sequence>